<keyword evidence="2" id="KW-0808">Transferase</keyword>
<accession>A0A346XX74</accession>
<name>A0A346XX74_9ACTN</name>
<gene>
    <name evidence="2" type="ORF">DVS28_a2138</name>
</gene>
<evidence type="ECO:0000313" key="2">
    <source>
        <dbReference type="EMBL" id="AXV06821.1"/>
    </source>
</evidence>
<dbReference type="SUPFAM" id="SSF55486">
    <property type="entry name" value="Metalloproteases ('zincins'), catalytic domain"/>
    <property type="match status" value="1"/>
</dbReference>
<dbReference type="GO" id="GO:0008237">
    <property type="term" value="F:metallopeptidase activity"/>
    <property type="evidence" value="ECO:0007669"/>
    <property type="project" value="InterPro"/>
</dbReference>
<feature type="region of interest" description="Disordered" evidence="1">
    <location>
        <begin position="29"/>
        <end position="79"/>
    </location>
</feature>
<keyword evidence="2" id="KW-0418">Kinase</keyword>
<sequence length="571" mass="59465">MRSLTVAVVVLLVLGASWLLLDERPDRTHDLPDSTAVVPLQDPPSSALGARADGRLGPPAGRPARTLTSPGENLHTPPLPRVGPDWVSGIVMEAPVLMGDNALPWRYHLDDDVVARFDEDAVHEGVRAWDGHAGTRWASWFEGYVTDGRVVADGRSTVFLEESCEGLTNANAYLFTDGGLGLRRYGALGTQILEADIGVCPRVESRDDLVRAIRHEMGHVVGLGHLCNAADDCWRDGMGGDDLRCRIMFWQAWACQAALGDGDLAGLRATYPTIRPLFGGDRLETVARTSFAMSPDDGRDVAVVVDTADPGIAAASAAFAGRTDAAWLAGQPDGDACLTGPARAEVNRVLRRRGTLVLVGDWPTSCRQMAHDWELSLRRVDGDAVTAALHLAELGWTASGTGAVISTTDADDPTLAIAAGLAGTTDRPLLLLDDTGVSPDVVALLESDRATTVTVVGSGAELTLSALASRGINLERVDAPDATALSLAVATLTAGGVGGPVVLAPTDAVLDGLAAGAGAGLLDAPLLLVGPTVDPAVEAFLAAHGFDEGWAVGGPTLLPQDLLGHYGTFVG</sequence>
<organism evidence="2 3">
    <name type="scientific">Euzebya pacifica</name>
    <dbReference type="NCBI Taxonomy" id="1608957"/>
    <lineage>
        <taxon>Bacteria</taxon>
        <taxon>Bacillati</taxon>
        <taxon>Actinomycetota</taxon>
        <taxon>Nitriliruptoria</taxon>
        <taxon>Euzebyales</taxon>
    </lineage>
</organism>
<proteinExistence type="predicted"/>
<dbReference type="Proteomes" id="UP000264006">
    <property type="component" value="Chromosome"/>
</dbReference>
<reference evidence="2 3" key="1">
    <citation type="submission" date="2018-09" db="EMBL/GenBank/DDBJ databases">
        <title>Complete genome sequence of Euzebya sp. DY32-46 isolated from seawater of Pacific Ocean.</title>
        <authorList>
            <person name="Xu L."/>
            <person name="Wu Y.-H."/>
            <person name="Xu X.-W."/>
        </authorList>
    </citation>
    <scope>NUCLEOTIDE SEQUENCE [LARGE SCALE GENOMIC DNA]</scope>
    <source>
        <strain evidence="2 3">DY32-46</strain>
    </source>
</reference>
<evidence type="ECO:0000313" key="3">
    <source>
        <dbReference type="Proteomes" id="UP000264006"/>
    </source>
</evidence>
<protein>
    <submittedName>
        <fullName evidence="2">Serine/threonine protein kinase</fullName>
    </submittedName>
</protein>
<evidence type="ECO:0000256" key="1">
    <source>
        <dbReference type="SAM" id="MobiDB-lite"/>
    </source>
</evidence>
<keyword evidence="2" id="KW-0723">Serine/threonine-protein kinase</keyword>
<dbReference type="InterPro" id="IPR024079">
    <property type="entry name" value="MetalloPept_cat_dom_sf"/>
</dbReference>
<dbReference type="EMBL" id="CP031165">
    <property type="protein sequence ID" value="AXV06821.1"/>
    <property type="molecule type" value="Genomic_DNA"/>
</dbReference>
<dbReference type="KEGG" id="euz:DVS28_a2138"/>
<dbReference type="AlphaFoldDB" id="A0A346XX74"/>
<keyword evidence="3" id="KW-1185">Reference proteome</keyword>
<dbReference type="Gene3D" id="3.40.390.10">
    <property type="entry name" value="Collagenase (Catalytic Domain)"/>
    <property type="match status" value="1"/>
</dbReference>
<dbReference type="GO" id="GO:0004674">
    <property type="term" value="F:protein serine/threonine kinase activity"/>
    <property type="evidence" value="ECO:0007669"/>
    <property type="project" value="UniProtKB-KW"/>
</dbReference>